<geneLocation type="plasmid" evidence="2">
    <name>pFA-1</name>
</geneLocation>
<evidence type="ECO:0000256" key="1">
    <source>
        <dbReference type="SAM" id="MobiDB-lite"/>
    </source>
</evidence>
<dbReference type="RefSeq" id="WP_192960657.1">
    <property type="nucleotide sequence ID" value="NZ_KJ619463.1"/>
</dbReference>
<protein>
    <submittedName>
        <fullName evidence="2">Uncharacterized protein</fullName>
    </submittedName>
</protein>
<dbReference type="AlphaFoldDB" id="A0A2R2NVP4"/>
<feature type="compositionally biased region" description="Basic and acidic residues" evidence="1">
    <location>
        <begin position="39"/>
        <end position="49"/>
    </location>
</feature>
<organism evidence="2">
    <name type="scientific">Halorubrum distributum</name>
    <dbReference type="NCBI Taxonomy" id="29283"/>
    <lineage>
        <taxon>Archaea</taxon>
        <taxon>Methanobacteriati</taxon>
        <taxon>Methanobacteriota</taxon>
        <taxon>Stenosarchaea group</taxon>
        <taxon>Halobacteria</taxon>
        <taxon>Halobacteriales</taxon>
        <taxon>Haloferacaceae</taxon>
        <taxon>Halorubrum</taxon>
        <taxon>Halorubrum distributum group</taxon>
    </lineage>
</organism>
<feature type="region of interest" description="Disordered" evidence="1">
    <location>
        <begin position="36"/>
        <end position="80"/>
    </location>
</feature>
<proteinExistence type="predicted"/>
<dbReference type="EMBL" id="KJ619463">
    <property type="protein sequence ID" value="AKB09797.1"/>
    <property type="molecule type" value="Genomic_DNA"/>
</dbReference>
<keyword evidence="2" id="KW-0614">Plasmid</keyword>
<evidence type="ECO:0000313" key="2">
    <source>
        <dbReference type="EMBL" id="AKB09797.1"/>
    </source>
</evidence>
<accession>A0A2R2NVP4</accession>
<name>A0A2R2NVP4_9EURY</name>
<sequence length="179" mass="20086">MVTFQFEIEDDKWESWKDTVPRSKNLDTRIVELIEADTEDSRKIQHPRPESSPSDPQGRRAEDTAPESHAASEGRAAQQNVEQTLRELNLPGRGDDLEARIGALVSMYELLEDREGDRVEADELQSVVEDFDHGYASTESFWSNCVKKNAAQDRPNALTALSGVREAGTGKYTYEGEKA</sequence>
<reference evidence="2" key="1">
    <citation type="submission" date="2014-03" db="EMBL/GenBank/DDBJ databases">
        <title>pFA-1, a novel haloarchaeal plasmid isolated from the type strain of Halorubrum litoreum, contains an integrase family tyrosine recombinases.</title>
        <authorList>
            <person name="Chen S."/>
            <person name="Qin J."/>
            <person name="Yan Z."/>
            <person name="Yang Z.L."/>
        </authorList>
    </citation>
    <scope>NUCLEOTIDE SEQUENCE</scope>
    <source>
        <strain evidence="2">Fa-1</strain>
        <plasmid evidence="2">pFA-1</plasmid>
    </source>
</reference>